<keyword evidence="7 9" id="KW-0472">Membrane</keyword>
<comment type="pathway">
    <text evidence="9">Porphyrin-containing compound metabolism; heme O biosynthesis; heme O from protoheme: step 1/1.</text>
</comment>
<dbReference type="CDD" id="cd13957">
    <property type="entry name" value="PT_UbiA_Cox10"/>
    <property type="match status" value="1"/>
</dbReference>
<evidence type="ECO:0000256" key="4">
    <source>
        <dbReference type="ARBA" id="ARBA00022692"/>
    </source>
</evidence>
<feature type="transmembrane region" description="Helical" evidence="9">
    <location>
        <begin position="12"/>
        <end position="32"/>
    </location>
</feature>
<evidence type="ECO:0000256" key="1">
    <source>
        <dbReference type="ARBA" id="ARBA00004141"/>
    </source>
</evidence>
<keyword evidence="2 9" id="KW-1003">Cell membrane</keyword>
<accession>A0ABS1R9B6</accession>
<dbReference type="InterPro" id="IPR030470">
    <property type="entry name" value="UbiA_prenylTrfase_CS"/>
</dbReference>
<evidence type="ECO:0000256" key="2">
    <source>
        <dbReference type="ARBA" id="ARBA00022475"/>
    </source>
</evidence>
<evidence type="ECO:0000256" key="8">
    <source>
        <dbReference type="ARBA" id="ARBA00047690"/>
    </source>
</evidence>
<dbReference type="RefSeq" id="WP_202104580.1">
    <property type="nucleotide sequence ID" value="NZ_JAERTY010000011.1"/>
</dbReference>
<evidence type="ECO:0000256" key="6">
    <source>
        <dbReference type="ARBA" id="ARBA00023133"/>
    </source>
</evidence>
<comment type="similarity">
    <text evidence="9">Belongs to the UbiA prenyltransferase family. Protoheme IX farnesyltransferase subfamily.</text>
</comment>
<keyword evidence="6 9" id="KW-0350">Heme biosynthesis</keyword>
<dbReference type="InterPro" id="IPR000537">
    <property type="entry name" value="UbiA_prenyltransferase"/>
</dbReference>
<feature type="transmembrane region" description="Helical" evidence="9">
    <location>
        <begin position="110"/>
        <end position="130"/>
    </location>
</feature>
<comment type="subcellular location">
    <subcellularLocation>
        <location evidence="9">Cell membrane</location>
        <topology evidence="9">Multi-pass membrane protein</topology>
    </subcellularLocation>
    <subcellularLocation>
        <location evidence="1">Membrane</location>
        <topology evidence="1">Multi-pass membrane protein</topology>
    </subcellularLocation>
</comment>
<keyword evidence="5 9" id="KW-1133">Transmembrane helix</keyword>
<comment type="miscellaneous">
    <text evidence="9">Carbon 2 of the heme B porphyrin ring is defined according to the Fischer nomenclature.</text>
</comment>
<feature type="transmembrane region" description="Helical" evidence="9">
    <location>
        <begin position="220"/>
        <end position="238"/>
    </location>
</feature>
<dbReference type="HAMAP" id="MF_00154">
    <property type="entry name" value="CyoE_CtaB"/>
    <property type="match status" value="1"/>
</dbReference>
<feature type="transmembrane region" description="Helical" evidence="9">
    <location>
        <begin position="168"/>
        <end position="188"/>
    </location>
</feature>
<comment type="function">
    <text evidence="9">Converts heme B (protoheme IX) to heme O by substitution of the vinyl group on carbon 2 of heme B porphyrin ring with a hydroxyethyl farnesyl side group.</text>
</comment>
<feature type="transmembrane region" description="Helical" evidence="9">
    <location>
        <begin position="137"/>
        <end position="156"/>
    </location>
</feature>
<dbReference type="InterPro" id="IPR006369">
    <property type="entry name" value="Protohaem_IX_farnesylTrfase"/>
</dbReference>
<comment type="caution">
    <text evidence="10">The sequence shown here is derived from an EMBL/GenBank/DDBJ whole genome shotgun (WGS) entry which is preliminary data.</text>
</comment>
<keyword evidence="11" id="KW-1185">Reference proteome</keyword>
<evidence type="ECO:0000256" key="5">
    <source>
        <dbReference type="ARBA" id="ARBA00022989"/>
    </source>
</evidence>
<dbReference type="PANTHER" id="PTHR43448">
    <property type="entry name" value="PROTOHEME IX FARNESYLTRANSFERASE, MITOCHONDRIAL"/>
    <property type="match status" value="1"/>
</dbReference>
<dbReference type="NCBIfam" id="TIGR01473">
    <property type="entry name" value="cyoE_ctaB"/>
    <property type="match status" value="1"/>
</dbReference>
<evidence type="ECO:0000313" key="11">
    <source>
        <dbReference type="Proteomes" id="UP000625283"/>
    </source>
</evidence>
<organism evidence="10 11">
    <name type="scientific">Sphingobacterium faecale</name>
    <dbReference type="NCBI Taxonomy" id="2803775"/>
    <lineage>
        <taxon>Bacteria</taxon>
        <taxon>Pseudomonadati</taxon>
        <taxon>Bacteroidota</taxon>
        <taxon>Sphingobacteriia</taxon>
        <taxon>Sphingobacteriales</taxon>
        <taxon>Sphingobacteriaceae</taxon>
        <taxon>Sphingobacterium</taxon>
    </lineage>
</organism>
<keyword evidence="3 9" id="KW-0808">Transferase</keyword>
<evidence type="ECO:0000256" key="3">
    <source>
        <dbReference type="ARBA" id="ARBA00022679"/>
    </source>
</evidence>
<feature type="transmembrane region" description="Helical" evidence="9">
    <location>
        <begin position="279"/>
        <end position="299"/>
    </location>
</feature>
<dbReference type="EMBL" id="JAERTY010000011">
    <property type="protein sequence ID" value="MBL1410890.1"/>
    <property type="molecule type" value="Genomic_DNA"/>
</dbReference>
<dbReference type="Gene3D" id="1.10.357.140">
    <property type="entry name" value="UbiA prenyltransferase"/>
    <property type="match status" value="1"/>
</dbReference>
<protein>
    <recommendedName>
        <fullName evidence="9">Protoheme IX farnesyltransferase</fullName>
        <ecNumber evidence="9">2.5.1.141</ecNumber>
    </recommendedName>
    <alternativeName>
        <fullName evidence="9">Heme B farnesyltransferase</fullName>
    </alternativeName>
    <alternativeName>
        <fullName evidence="9">Heme O synthase</fullName>
    </alternativeName>
</protein>
<feature type="transmembrane region" description="Helical" evidence="9">
    <location>
        <begin position="244"/>
        <end position="265"/>
    </location>
</feature>
<feature type="transmembrane region" description="Helical" evidence="9">
    <location>
        <begin position="82"/>
        <end position="104"/>
    </location>
</feature>
<keyword evidence="4 9" id="KW-0812">Transmembrane</keyword>
<evidence type="ECO:0000256" key="9">
    <source>
        <dbReference type="HAMAP-Rule" id="MF_00154"/>
    </source>
</evidence>
<dbReference type="InterPro" id="IPR044878">
    <property type="entry name" value="UbiA_sf"/>
</dbReference>
<dbReference type="Proteomes" id="UP000625283">
    <property type="component" value="Unassembled WGS sequence"/>
</dbReference>
<dbReference type="EC" id="2.5.1.141" evidence="9"/>
<dbReference type="PROSITE" id="PS00943">
    <property type="entry name" value="UBIA"/>
    <property type="match status" value="1"/>
</dbReference>
<name>A0ABS1R9B6_9SPHI</name>
<dbReference type="Pfam" id="PF01040">
    <property type="entry name" value="UbiA"/>
    <property type="match status" value="1"/>
</dbReference>
<evidence type="ECO:0000256" key="7">
    <source>
        <dbReference type="ARBA" id="ARBA00023136"/>
    </source>
</evidence>
<reference evidence="10 11" key="1">
    <citation type="submission" date="2021-01" db="EMBL/GenBank/DDBJ databases">
        <title>C459-1 draft genome sequence.</title>
        <authorList>
            <person name="Zhang X.-F."/>
        </authorList>
    </citation>
    <scope>NUCLEOTIDE SEQUENCE [LARGE SCALE GENOMIC DNA]</scope>
    <source>
        <strain evidence="11">C459-1</strain>
    </source>
</reference>
<dbReference type="PANTHER" id="PTHR43448:SF2">
    <property type="entry name" value="PROTOHEME IX FARNESYLTRANSFERASE, MITOCHONDRIAL"/>
    <property type="match status" value="1"/>
</dbReference>
<feature type="transmembrane region" description="Helical" evidence="9">
    <location>
        <begin position="38"/>
        <end position="61"/>
    </location>
</feature>
<proteinExistence type="inferred from homology"/>
<evidence type="ECO:0000313" key="10">
    <source>
        <dbReference type="EMBL" id="MBL1410890.1"/>
    </source>
</evidence>
<sequence length="301" mass="33357">MKTFISDFNKLVKLRLTLTVVFSASISFLIGAEQQGEVMWLNWVLLTIGGFLVTGAANGFNEIIEKDIDKLMKRTMDRPLPAGRMTTGQALVLSVFMGILGTMVLVKLNFIAGLLSVFSIFLYAFVYTPLKQKSPIAVFVGAIPGALPPLIGYYAAFKSAGFGLEYAAVSEAAVVITPLVLFAIQFFWQYPHFWAIAWVADDDYRNAGIRLLPTTKKDTASAGLIFISALLMIPAGFLPMYYGFGGLVFTIVSLLGGLMFTWYGYQHYKLRTDASAKKVMYVSFLYLPLTQLVLLFDFIPF</sequence>
<gene>
    <name evidence="10" type="primary">cyoE</name>
    <name evidence="9" type="synonym">ctaB</name>
    <name evidence="10" type="ORF">JKG61_19185</name>
</gene>
<comment type="catalytic activity">
    <reaction evidence="8 9">
        <text>heme b + (2E,6E)-farnesyl diphosphate + H2O = Fe(II)-heme o + diphosphate</text>
        <dbReference type="Rhea" id="RHEA:28070"/>
        <dbReference type="ChEBI" id="CHEBI:15377"/>
        <dbReference type="ChEBI" id="CHEBI:33019"/>
        <dbReference type="ChEBI" id="CHEBI:60344"/>
        <dbReference type="ChEBI" id="CHEBI:60530"/>
        <dbReference type="ChEBI" id="CHEBI:175763"/>
        <dbReference type="EC" id="2.5.1.141"/>
    </reaction>
</comment>